<evidence type="ECO:0000256" key="1">
    <source>
        <dbReference type="ARBA" id="ARBA00004429"/>
    </source>
</evidence>
<name>A0ABX7BA03_9PROT</name>
<keyword evidence="6" id="KW-0029">Amino-acid transport</keyword>
<evidence type="ECO:0000256" key="2">
    <source>
        <dbReference type="ARBA" id="ARBA00010072"/>
    </source>
</evidence>
<feature type="transmembrane region" description="Helical" evidence="9">
    <location>
        <begin position="133"/>
        <end position="153"/>
    </location>
</feature>
<keyword evidence="3 9" id="KW-0813">Transport</keyword>
<dbReference type="InterPro" id="IPR000515">
    <property type="entry name" value="MetI-like"/>
</dbReference>
<organism evidence="11 12">
    <name type="scientific">Skermanella cutis</name>
    <dbReference type="NCBI Taxonomy" id="2775420"/>
    <lineage>
        <taxon>Bacteria</taxon>
        <taxon>Pseudomonadati</taxon>
        <taxon>Pseudomonadota</taxon>
        <taxon>Alphaproteobacteria</taxon>
        <taxon>Rhodospirillales</taxon>
        <taxon>Azospirillaceae</taxon>
        <taxon>Skermanella</taxon>
    </lineage>
</organism>
<protein>
    <submittedName>
        <fullName evidence="11">Amino acid ABC transporter permease</fullName>
    </submittedName>
</protein>
<proteinExistence type="inferred from homology"/>
<evidence type="ECO:0000256" key="7">
    <source>
        <dbReference type="ARBA" id="ARBA00022989"/>
    </source>
</evidence>
<evidence type="ECO:0000256" key="4">
    <source>
        <dbReference type="ARBA" id="ARBA00022475"/>
    </source>
</evidence>
<dbReference type="RefSeq" id="WP_201078879.1">
    <property type="nucleotide sequence ID" value="NZ_CP067420.1"/>
</dbReference>
<dbReference type="PROSITE" id="PS50928">
    <property type="entry name" value="ABC_TM1"/>
    <property type="match status" value="1"/>
</dbReference>
<dbReference type="EMBL" id="CP067420">
    <property type="protein sequence ID" value="QQP91206.1"/>
    <property type="molecule type" value="Genomic_DNA"/>
</dbReference>
<dbReference type="InterPro" id="IPR043429">
    <property type="entry name" value="ArtM/GltK/GlnP/TcyL/YhdX-like"/>
</dbReference>
<evidence type="ECO:0000256" key="3">
    <source>
        <dbReference type="ARBA" id="ARBA00022448"/>
    </source>
</evidence>
<reference evidence="11" key="1">
    <citation type="submission" date="2021-02" db="EMBL/GenBank/DDBJ databases">
        <title>Skermanella TT6 skin isolate.</title>
        <authorList>
            <person name="Lee K."/>
            <person name="Ganzorig M."/>
        </authorList>
    </citation>
    <scope>NUCLEOTIDE SEQUENCE</scope>
    <source>
        <strain evidence="11">TT6</strain>
    </source>
</reference>
<feature type="transmembrane region" description="Helical" evidence="9">
    <location>
        <begin position="101"/>
        <end position="121"/>
    </location>
</feature>
<evidence type="ECO:0000259" key="10">
    <source>
        <dbReference type="PROSITE" id="PS50928"/>
    </source>
</evidence>
<feature type="transmembrane region" description="Helical" evidence="9">
    <location>
        <begin position="188"/>
        <end position="209"/>
    </location>
</feature>
<dbReference type="InterPro" id="IPR010065">
    <property type="entry name" value="AA_ABC_transptr_permease_3TM"/>
</dbReference>
<keyword evidence="4" id="KW-1003">Cell membrane</keyword>
<evidence type="ECO:0000256" key="8">
    <source>
        <dbReference type="ARBA" id="ARBA00023136"/>
    </source>
</evidence>
<comment type="similarity">
    <text evidence="2">Belongs to the binding-protein-dependent transport system permease family. HisMQ subfamily.</text>
</comment>
<feature type="transmembrane region" description="Helical" evidence="9">
    <location>
        <begin position="368"/>
        <end position="390"/>
    </location>
</feature>
<feature type="transmembrane region" description="Helical" evidence="9">
    <location>
        <begin position="28"/>
        <end position="47"/>
    </location>
</feature>
<dbReference type="SUPFAM" id="SSF161098">
    <property type="entry name" value="MetI-like"/>
    <property type="match status" value="2"/>
</dbReference>
<comment type="subcellular location">
    <subcellularLocation>
        <location evidence="1">Cell inner membrane</location>
        <topology evidence="1">Multi-pass membrane protein</topology>
    </subcellularLocation>
    <subcellularLocation>
        <location evidence="9">Cell membrane</location>
        <topology evidence="9">Multi-pass membrane protein</topology>
    </subcellularLocation>
</comment>
<dbReference type="NCBIfam" id="TIGR01726">
    <property type="entry name" value="HEQRo_perm_3TM"/>
    <property type="match status" value="1"/>
</dbReference>
<gene>
    <name evidence="11" type="ORF">IGS68_08360</name>
</gene>
<evidence type="ECO:0000313" key="11">
    <source>
        <dbReference type="EMBL" id="QQP91206.1"/>
    </source>
</evidence>
<feature type="transmembrane region" description="Helical" evidence="9">
    <location>
        <begin position="221"/>
        <end position="248"/>
    </location>
</feature>
<keyword evidence="12" id="KW-1185">Reference proteome</keyword>
<accession>A0ABX7BA03</accession>
<dbReference type="Proteomes" id="UP000595197">
    <property type="component" value="Chromosome"/>
</dbReference>
<keyword evidence="5 9" id="KW-0812">Transmembrane</keyword>
<evidence type="ECO:0000256" key="5">
    <source>
        <dbReference type="ARBA" id="ARBA00022692"/>
    </source>
</evidence>
<keyword evidence="8 9" id="KW-0472">Membrane</keyword>
<evidence type="ECO:0000256" key="9">
    <source>
        <dbReference type="RuleBase" id="RU363032"/>
    </source>
</evidence>
<evidence type="ECO:0000256" key="6">
    <source>
        <dbReference type="ARBA" id="ARBA00022970"/>
    </source>
</evidence>
<feature type="domain" description="ABC transmembrane type-1" evidence="10">
    <location>
        <begin position="95"/>
        <end position="387"/>
    </location>
</feature>
<feature type="transmembrane region" description="Helical" evidence="9">
    <location>
        <begin position="268"/>
        <end position="287"/>
    </location>
</feature>
<dbReference type="Pfam" id="PF00528">
    <property type="entry name" value="BPD_transp_1"/>
    <property type="match status" value="1"/>
</dbReference>
<dbReference type="Gene3D" id="1.10.3720.10">
    <property type="entry name" value="MetI-like"/>
    <property type="match status" value="2"/>
</dbReference>
<dbReference type="PANTHER" id="PTHR30614:SF37">
    <property type="entry name" value="AMINO-ACID ABC TRANSPORTER PERMEASE PROTEIN YHDX-RELATED"/>
    <property type="match status" value="1"/>
</dbReference>
<sequence length="399" mass="43054">MAISTRGPGNLAPQAPRRSLINDPNVRAIFFQILVLGGVVLLGWYLVSNVLENLARQNIATGFSFLDREASFAIGEAMIPYSPASSYSQALLVGFLNTIKVAVLGIILATVLGTIIGIARLSSNFLVAKLASIYVEVIRNVPVLLQLFFWYAVISESLPQPRQALNPIPGVFLSNRGMKFPSLADDPIWTWVGLALVAAMVGVWLLARWARKRQEATGQQFPVVFASIGLLLALPLLTWVVGGAPTALDVPVLQGFNFRGGITISPEFAALLMGLVIYTAGFIAEIVRSGIRAVNWGQTEAASALGLHRGEVLRLVVLPQALRIIVPPTTSQYLNLTKNSSLAVAIGYPDLVSVANTTLNQTGQAIEAVSIMMAVYLTISLGISLFMNWYNTRIALVER</sequence>
<dbReference type="CDD" id="cd06261">
    <property type="entry name" value="TM_PBP2"/>
    <property type="match status" value="1"/>
</dbReference>
<evidence type="ECO:0000313" key="12">
    <source>
        <dbReference type="Proteomes" id="UP000595197"/>
    </source>
</evidence>
<dbReference type="InterPro" id="IPR035906">
    <property type="entry name" value="MetI-like_sf"/>
</dbReference>
<dbReference type="PANTHER" id="PTHR30614">
    <property type="entry name" value="MEMBRANE COMPONENT OF AMINO ACID ABC TRANSPORTER"/>
    <property type="match status" value="1"/>
</dbReference>
<keyword evidence="7 9" id="KW-1133">Transmembrane helix</keyword>